<protein>
    <submittedName>
        <fullName evidence="2">Uncharacterized protein</fullName>
    </submittedName>
</protein>
<dbReference type="AlphaFoldDB" id="A0AAD8VIW6"/>
<dbReference type="EMBL" id="JAUUTY010000007">
    <property type="protein sequence ID" value="KAK1606408.1"/>
    <property type="molecule type" value="Genomic_DNA"/>
</dbReference>
<proteinExistence type="predicted"/>
<reference evidence="2" key="1">
    <citation type="submission" date="2023-07" db="EMBL/GenBank/DDBJ databases">
        <title>A chromosome-level genome assembly of Lolium multiflorum.</title>
        <authorList>
            <person name="Chen Y."/>
            <person name="Copetti D."/>
            <person name="Kolliker R."/>
            <person name="Studer B."/>
        </authorList>
    </citation>
    <scope>NUCLEOTIDE SEQUENCE</scope>
    <source>
        <strain evidence="2">02402/16</strain>
        <tissue evidence="2">Leaf</tissue>
    </source>
</reference>
<organism evidence="2 3">
    <name type="scientific">Lolium multiflorum</name>
    <name type="common">Italian ryegrass</name>
    <name type="synonym">Lolium perenne subsp. multiflorum</name>
    <dbReference type="NCBI Taxonomy" id="4521"/>
    <lineage>
        <taxon>Eukaryota</taxon>
        <taxon>Viridiplantae</taxon>
        <taxon>Streptophyta</taxon>
        <taxon>Embryophyta</taxon>
        <taxon>Tracheophyta</taxon>
        <taxon>Spermatophyta</taxon>
        <taxon>Magnoliopsida</taxon>
        <taxon>Liliopsida</taxon>
        <taxon>Poales</taxon>
        <taxon>Poaceae</taxon>
        <taxon>BOP clade</taxon>
        <taxon>Pooideae</taxon>
        <taxon>Poodae</taxon>
        <taxon>Poeae</taxon>
        <taxon>Poeae Chloroplast Group 2 (Poeae type)</taxon>
        <taxon>Loliodinae</taxon>
        <taxon>Loliinae</taxon>
        <taxon>Lolium</taxon>
    </lineage>
</organism>
<comment type="caution">
    <text evidence="2">The sequence shown here is derived from an EMBL/GenBank/DDBJ whole genome shotgun (WGS) entry which is preliminary data.</text>
</comment>
<feature type="region of interest" description="Disordered" evidence="1">
    <location>
        <begin position="1"/>
        <end position="51"/>
    </location>
</feature>
<name>A0AAD8VIW6_LOLMU</name>
<gene>
    <name evidence="2" type="ORF">QYE76_030081</name>
</gene>
<accession>A0AAD8VIW6</accession>
<feature type="compositionally biased region" description="Basic and acidic residues" evidence="1">
    <location>
        <begin position="12"/>
        <end position="22"/>
    </location>
</feature>
<keyword evidence="3" id="KW-1185">Reference proteome</keyword>
<evidence type="ECO:0000313" key="3">
    <source>
        <dbReference type="Proteomes" id="UP001231189"/>
    </source>
</evidence>
<evidence type="ECO:0000256" key="1">
    <source>
        <dbReference type="SAM" id="MobiDB-lite"/>
    </source>
</evidence>
<sequence length="124" mass="14097">MINHENNSLKLEMSRGKGEDGRRGKKSHISSTAGRRSRAMATSRIQTRSLSVPRSSRPLHALSHHCLGWVIQFIVILGAHFNAVTMNLQVLEMSSNVYNFIPLPHHNCFIYSWLPCFILVHIHV</sequence>
<evidence type="ECO:0000313" key="2">
    <source>
        <dbReference type="EMBL" id="KAK1606408.1"/>
    </source>
</evidence>
<dbReference type="Proteomes" id="UP001231189">
    <property type="component" value="Unassembled WGS sequence"/>
</dbReference>